<sequence length="104" mass="12159">MANIHALHLMTLQNGRKKMRDIARSRKFDKEYQKLGGLSAELIDVVYHLLHAIPLPEKYRDHALTGNWTGYRDCHIKPDLVLIYRITNDILELHRLNSHSEIFG</sequence>
<dbReference type="GO" id="GO:0006415">
    <property type="term" value="P:translational termination"/>
    <property type="evidence" value="ECO:0007669"/>
    <property type="project" value="TreeGrafter"/>
</dbReference>
<dbReference type="EMBL" id="CP000436">
    <property type="protein sequence ID" value="ABI25245.1"/>
    <property type="molecule type" value="Genomic_DNA"/>
</dbReference>
<proteinExistence type="predicted"/>
<organism evidence="2">
    <name type="scientific">Histophilus somni (strain 129Pt)</name>
    <name type="common">Haemophilus somnus</name>
    <dbReference type="NCBI Taxonomy" id="205914"/>
    <lineage>
        <taxon>Bacteria</taxon>
        <taxon>Pseudomonadati</taxon>
        <taxon>Pseudomonadota</taxon>
        <taxon>Gammaproteobacteria</taxon>
        <taxon>Pasteurellales</taxon>
        <taxon>Pasteurellaceae</taxon>
        <taxon>Histophilus</taxon>
    </lineage>
</organism>
<dbReference type="InterPro" id="IPR007712">
    <property type="entry name" value="RelE/ParE_toxin"/>
</dbReference>
<dbReference type="eggNOG" id="COG3041">
    <property type="taxonomic scope" value="Bacteria"/>
</dbReference>
<dbReference type="GO" id="GO:0006402">
    <property type="term" value="P:mRNA catabolic process"/>
    <property type="evidence" value="ECO:0007669"/>
    <property type="project" value="TreeGrafter"/>
</dbReference>
<dbReference type="PANTHER" id="PTHR40588">
    <property type="entry name" value="MRNA INTERFERASE TOXIN YAFQ"/>
    <property type="match status" value="1"/>
</dbReference>
<dbReference type="AlphaFoldDB" id="Q0I395"/>
<dbReference type="Pfam" id="PF15738">
    <property type="entry name" value="YafQ_toxin"/>
    <property type="match status" value="1"/>
</dbReference>
<evidence type="ECO:0000256" key="1">
    <source>
        <dbReference type="ARBA" id="ARBA00022649"/>
    </source>
</evidence>
<dbReference type="NCBIfam" id="TIGR02385">
    <property type="entry name" value="RelE_StbE"/>
    <property type="match status" value="1"/>
</dbReference>
<dbReference type="SUPFAM" id="SSF143011">
    <property type="entry name" value="RelE-like"/>
    <property type="match status" value="1"/>
</dbReference>
<name>Q0I395_HISS1</name>
<gene>
    <name evidence="2" type="ordered locus">HS_0970</name>
</gene>
<reference evidence="2" key="1">
    <citation type="submission" date="2006-08" db="EMBL/GenBank/DDBJ databases">
        <title>Complete genome sequence of Haemophilus somnus 129PT.</title>
        <authorList>
            <person name="Copeland A."/>
            <person name="Lucas S."/>
            <person name="Lapidus A."/>
            <person name="Barry K."/>
            <person name="Glavina del Rio T."/>
            <person name="Hammon N."/>
            <person name="Dalin E."/>
            <person name="Tice H."/>
            <person name="Pitluck S."/>
            <person name="Brettin T.S."/>
            <person name="Bruce D."/>
            <person name="Challacombe J.F."/>
            <person name="Chertkov O."/>
            <person name="Detter J.C."/>
            <person name="Gilna P."/>
            <person name="Han S."/>
            <person name="Misra M."/>
            <person name="Tapia R."/>
            <person name="Thayer N.N."/>
            <person name="Xie G."/>
            <person name="Inzana T.J."/>
            <person name="Duncan A.J."/>
            <person name="Siddaramppa S."/>
            <person name="Richardson P."/>
        </authorList>
    </citation>
    <scope>NUCLEOTIDE SEQUENCE</scope>
    <source>
        <strain evidence="2">129PT</strain>
    </source>
</reference>
<evidence type="ECO:0000313" key="2">
    <source>
        <dbReference type="EMBL" id="ABI25245.1"/>
    </source>
</evidence>
<protein>
    <recommendedName>
        <fullName evidence="3">Addiction module toxin, RelE/StbE family</fullName>
    </recommendedName>
</protein>
<evidence type="ECO:0008006" key="3">
    <source>
        <dbReference type="Google" id="ProtNLM"/>
    </source>
</evidence>
<accession>Q0I395</accession>
<dbReference type="HOGENOM" id="CLU_161929_6_0_6"/>
<keyword evidence="1" id="KW-1277">Toxin-antitoxin system</keyword>
<dbReference type="PANTHER" id="PTHR40588:SF1">
    <property type="entry name" value="MRNA INTERFERASE TOXIN YAFQ"/>
    <property type="match status" value="1"/>
</dbReference>
<dbReference type="InterPro" id="IPR004386">
    <property type="entry name" value="Toxin_YafQ-like"/>
</dbReference>
<dbReference type="KEGG" id="hso:HS_0970"/>
<dbReference type="GO" id="GO:0004521">
    <property type="term" value="F:RNA endonuclease activity"/>
    <property type="evidence" value="ECO:0007669"/>
    <property type="project" value="TreeGrafter"/>
</dbReference>
<dbReference type="InterPro" id="IPR035093">
    <property type="entry name" value="RelE/ParE_toxin_dom_sf"/>
</dbReference>
<dbReference type="Gene3D" id="3.30.2310.20">
    <property type="entry name" value="RelE-like"/>
    <property type="match status" value="1"/>
</dbReference>